<accession>A0A2K3P6C6</accession>
<dbReference type="Proteomes" id="UP000236291">
    <property type="component" value="Unassembled WGS sequence"/>
</dbReference>
<evidence type="ECO:0000313" key="2">
    <source>
        <dbReference type="Proteomes" id="UP000236291"/>
    </source>
</evidence>
<protein>
    <submittedName>
        <fullName evidence="1">Uncharacterized protein</fullName>
    </submittedName>
</protein>
<dbReference type="AlphaFoldDB" id="A0A2K3P6C6"/>
<reference evidence="1 2" key="2">
    <citation type="journal article" date="2017" name="Front. Plant Sci.">
        <title>Gene Classification and Mining of Molecular Markers Useful in Red Clover (Trifolium pratense) Breeding.</title>
        <authorList>
            <person name="Istvanek J."/>
            <person name="Dluhosova J."/>
            <person name="Dluhos P."/>
            <person name="Patkova L."/>
            <person name="Nedelnik J."/>
            <person name="Repkova J."/>
        </authorList>
    </citation>
    <scope>NUCLEOTIDE SEQUENCE [LARGE SCALE GENOMIC DNA]</scope>
    <source>
        <strain evidence="2">cv. Tatra</strain>
        <tissue evidence="1">Young leaves</tissue>
    </source>
</reference>
<organism evidence="1 2">
    <name type="scientific">Trifolium pratense</name>
    <name type="common">Red clover</name>
    <dbReference type="NCBI Taxonomy" id="57577"/>
    <lineage>
        <taxon>Eukaryota</taxon>
        <taxon>Viridiplantae</taxon>
        <taxon>Streptophyta</taxon>
        <taxon>Embryophyta</taxon>
        <taxon>Tracheophyta</taxon>
        <taxon>Spermatophyta</taxon>
        <taxon>Magnoliopsida</taxon>
        <taxon>eudicotyledons</taxon>
        <taxon>Gunneridae</taxon>
        <taxon>Pentapetalae</taxon>
        <taxon>rosids</taxon>
        <taxon>fabids</taxon>
        <taxon>Fabales</taxon>
        <taxon>Fabaceae</taxon>
        <taxon>Papilionoideae</taxon>
        <taxon>50 kb inversion clade</taxon>
        <taxon>NPAAA clade</taxon>
        <taxon>Hologalegina</taxon>
        <taxon>IRL clade</taxon>
        <taxon>Trifolieae</taxon>
        <taxon>Trifolium</taxon>
    </lineage>
</organism>
<proteinExistence type="predicted"/>
<sequence length="74" mass="8672">MEAWDPMLKKSRRYVVEAMMEMIRVILEVVRMWMRLKLCGVLSHVNGGEGSRRLRRGQRKTALVRNRGNEGLCL</sequence>
<gene>
    <name evidence="1" type="ORF">L195_g007438</name>
</gene>
<dbReference type="EMBL" id="ASHM01004114">
    <property type="protein sequence ID" value="PNY10847.1"/>
    <property type="molecule type" value="Genomic_DNA"/>
</dbReference>
<evidence type="ECO:0000313" key="1">
    <source>
        <dbReference type="EMBL" id="PNY10847.1"/>
    </source>
</evidence>
<comment type="caution">
    <text evidence="1">The sequence shown here is derived from an EMBL/GenBank/DDBJ whole genome shotgun (WGS) entry which is preliminary data.</text>
</comment>
<reference evidence="1 2" key="1">
    <citation type="journal article" date="2014" name="Am. J. Bot.">
        <title>Genome assembly and annotation for red clover (Trifolium pratense; Fabaceae).</title>
        <authorList>
            <person name="Istvanek J."/>
            <person name="Jaros M."/>
            <person name="Krenek A."/>
            <person name="Repkova J."/>
        </authorList>
    </citation>
    <scope>NUCLEOTIDE SEQUENCE [LARGE SCALE GENOMIC DNA]</scope>
    <source>
        <strain evidence="2">cv. Tatra</strain>
        <tissue evidence="1">Young leaves</tissue>
    </source>
</reference>
<name>A0A2K3P6C6_TRIPR</name>